<sequence length="606" mass="68584">MEPSRPKSPQDGSKLLKKFVHRADQRRVACRNAWKGREFWPRPPEYQHNISHRPDTQKPSNDGRSETRLGTTVGTSNQLEPNASGVCGLYARCNLIESTTLALLPAATSGLGVTKKPAFTLTRRKLQTESITGTSRTMMGWSPVTTAITTSQHIDRTSSVSKLATKLDTILRSSPWMRRRKVIIETKSENLDQRGQYNAASPQITPACPVSKLQLHTSCNGKETLPSKTNTVLYKHRLRVLHDSREAKRRAVVVIRRFVRLWRSRKQHSDDPASSIMSENGSIQQSTSVRYTKSNDKARGDKFEREIDTQATTVASIFRRRMVGEVPAHKFTEKGELLAIGHSQHKSAQIAISRARAGFKIDDKRDNLSLDSYRGLQCQTHRLTKPRSICYPFDTNGGRRFRKQLDAPQTHRSGNHIITIRRKSGNLTIERATNKSLQRRMIFRVKVKRRAIEQLTYDFTRMKKGLAVKLGYQLALRQAENERMSAKRYSLLFSNDANLPPHLTLKELHLAQLRYKKSNLLAQCQSLELLGAALHCIESAGEVSGLKISAGEQQFLELLRSAVQGDHVLTQLLVDGIRGQFTTEQRQKPLIAGLLRLLERVTLRPQ</sequence>
<reference evidence="3" key="1">
    <citation type="submission" date="2014-09" db="EMBL/GenBank/DDBJ databases">
        <authorList>
            <person name="Sharma Rahul"/>
            <person name="Thines Marco"/>
        </authorList>
    </citation>
    <scope>NUCLEOTIDE SEQUENCE [LARGE SCALE GENOMIC DNA]</scope>
</reference>
<evidence type="ECO:0000313" key="2">
    <source>
        <dbReference type="EMBL" id="CEG38787.1"/>
    </source>
</evidence>
<organism evidence="2 3">
    <name type="scientific">Plasmopara halstedii</name>
    <name type="common">Downy mildew of sunflower</name>
    <dbReference type="NCBI Taxonomy" id="4781"/>
    <lineage>
        <taxon>Eukaryota</taxon>
        <taxon>Sar</taxon>
        <taxon>Stramenopiles</taxon>
        <taxon>Oomycota</taxon>
        <taxon>Peronosporomycetes</taxon>
        <taxon>Peronosporales</taxon>
        <taxon>Peronosporaceae</taxon>
        <taxon>Plasmopara</taxon>
    </lineage>
</organism>
<dbReference type="Proteomes" id="UP000054928">
    <property type="component" value="Unassembled WGS sequence"/>
</dbReference>
<name>A0A0N7L4I7_PLAHL</name>
<dbReference type="AlphaFoldDB" id="A0A0N7L4I7"/>
<feature type="compositionally biased region" description="Basic and acidic residues" evidence="1">
    <location>
        <begin position="52"/>
        <end position="67"/>
    </location>
</feature>
<feature type="compositionally biased region" description="Polar residues" evidence="1">
    <location>
        <begin position="68"/>
        <end position="77"/>
    </location>
</feature>
<dbReference type="OMA" id="KLPPHMT"/>
<feature type="compositionally biased region" description="Polar residues" evidence="1">
    <location>
        <begin position="275"/>
        <end position="292"/>
    </location>
</feature>
<dbReference type="RefSeq" id="XP_024575156.1">
    <property type="nucleotide sequence ID" value="XM_024724262.1"/>
</dbReference>
<feature type="region of interest" description="Disordered" evidence="1">
    <location>
        <begin position="38"/>
        <end position="77"/>
    </location>
</feature>
<dbReference type="EMBL" id="CCYD01000322">
    <property type="protein sequence ID" value="CEG38787.1"/>
    <property type="molecule type" value="Genomic_DNA"/>
</dbReference>
<evidence type="ECO:0000256" key="1">
    <source>
        <dbReference type="SAM" id="MobiDB-lite"/>
    </source>
</evidence>
<keyword evidence="3" id="KW-1185">Reference proteome</keyword>
<feature type="region of interest" description="Disordered" evidence="1">
    <location>
        <begin position="269"/>
        <end position="297"/>
    </location>
</feature>
<dbReference type="GeneID" id="36403895"/>
<evidence type="ECO:0000313" key="3">
    <source>
        <dbReference type="Proteomes" id="UP000054928"/>
    </source>
</evidence>
<accession>A0A0N7L4I7</accession>
<dbReference type="OrthoDB" id="162570at2759"/>
<proteinExistence type="predicted"/>
<protein>
    <submittedName>
        <fullName evidence="2">Uncharacterized protein</fullName>
    </submittedName>
</protein>